<dbReference type="EMBL" id="MU001636">
    <property type="protein sequence ID" value="KAF2482540.1"/>
    <property type="molecule type" value="Genomic_DNA"/>
</dbReference>
<dbReference type="PANTHER" id="PTHR43669:SF4">
    <property type="entry name" value="SHORT-CHAIN DEHYDROGENASE"/>
    <property type="match status" value="1"/>
</dbReference>
<dbReference type="RefSeq" id="XP_033589110.1">
    <property type="nucleotide sequence ID" value="XM_033733786.1"/>
</dbReference>
<comment type="similarity">
    <text evidence="1">Belongs to the short-chain dehydrogenases/reductases (SDR) family.</text>
</comment>
<evidence type="ECO:0000256" key="1">
    <source>
        <dbReference type="ARBA" id="ARBA00006484"/>
    </source>
</evidence>
<dbReference type="CDD" id="cd05233">
    <property type="entry name" value="SDR_c"/>
    <property type="match status" value="1"/>
</dbReference>
<dbReference type="InterPro" id="IPR036291">
    <property type="entry name" value="NAD(P)-bd_dom_sf"/>
</dbReference>
<protein>
    <submittedName>
        <fullName evidence="3">Putative short chain type dehydrogenase</fullName>
    </submittedName>
</protein>
<evidence type="ECO:0000256" key="2">
    <source>
        <dbReference type="ARBA" id="ARBA00023002"/>
    </source>
</evidence>
<dbReference type="AlphaFoldDB" id="A0A6A6PR12"/>
<accession>A0A6A6PR12</accession>
<dbReference type="OrthoDB" id="5336600at2759"/>
<dbReference type="Pfam" id="PF00106">
    <property type="entry name" value="adh_short"/>
    <property type="match status" value="1"/>
</dbReference>
<dbReference type="Proteomes" id="UP000799767">
    <property type="component" value="Unassembled WGS sequence"/>
</dbReference>
<name>A0A6A6PR12_9PEZI</name>
<keyword evidence="4" id="KW-1185">Reference proteome</keyword>
<reference evidence="3" key="1">
    <citation type="journal article" date="2020" name="Stud. Mycol.">
        <title>101 Dothideomycetes genomes: a test case for predicting lifestyles and emergence of pathogens.</title>
        <authorList>
            <person name="Haridas S."/>
            <person name="Albert R."/>
            <person name="Binder M."/>
            <person name="Bloem J."/>
            <person name="Labutti K."/>
            <person name="Salamov A."/>
            <person name="Andreopoulos B."/>
            <person name="Baker S."/>
            <person name="Barry K."/>
            <person name="Bills G."/>
            <person name="Bluhm B."/>
            <person name="Cannon C."/>
            <person name="Castanera R."/>
            <person name="Culley D."/>
            <person name="Daum C."/>
            <person name="Ezra D."/>
            <person name="Gonzalez J."/>
            <person name="Henrissat B."/>
            <person name="Kuo A."/>
            <person name="Liang C."/>
            <person name="Lipzen A."/>
            <person name="Lutzoni F."/>
            <person name="Magnuson J."/>
            <person name="Mondo S."/>
            <person name="Nolan M."/>
            <person name="Ohm R."/>
            <person name="Pangilinan J."/>
            <person name="Park H.-J."/>
            <person name="Ramirez L."/>
            <person name="Alfaro M."/>
            <person name="Sun H."/>
            <person name="Tritt A."/>
            <person name="Yoshinaga Y."/>
            <person name="Zwiers L.-H."/>
            <person name="Turgeon B."/>
            <person name="Goodwin S."/>
            <person name="Spatafora J."/>
            <person name="Crous P."/>
            <person name="Grigoriev I."/>
        </authorList>
    </citation>
    <scope>NUCLEOTIDE SEQUENCE</scope>
    <source>
        <strain evidence="3">CBS 113389</strain>
    </source>
</reference>
<gene>
    <name evidence="3" type="ORF">BDY17DRAFT_298704</name>
</gene>
<sequence>MAASKIVLVLGAGGNVGASIATLFAKQNYRVALAARSLQDSTNSSGHLNIRADLGDEKSVNAAFDKTIAHFGPPNVVVYNAAVAHFVPAEDPLSLSVAHFNEDIAINTAGVLVAARRAVQGFQQLPQSTPKTFIYTGNILNQEVIPALMSNGIGKSASAHIIAVASKVYAAENYRFYYADERKGDGAPAYRDVSGDNHAQHYLELAETEEQRPWLQTFVGGQGYSKF</sequence>
<dbReference type="GO" id="GO:0016491">
    <property type="term" value="F:oxidoreductase activity"/>
    <property type="evidence" value="ECO:0007669"/>
    <property type="project" value="UniProtKB-KW"/>
</dbReference>
<evidence type="ECO:0000313" key="3">
    <source>
        <dbReference type="EMBL" id="KAF2482540.1"/>
    </source>
</evidence>
<dbReference type="PANTHER" id="PTHR43669">
    <property type="entry name" value="5-KETO-D-GLUCONATE 5-REDUCTASE"/>
    <property type="match status" value="1"/>
</dbReference>
<organism evidence="3 4">
    <name type="scientific">Neohortaea acidophila</name>
    <dbReference type="NCBI Taxonomy" id="245834"/>
    <lineage>
        <taxon>Eukaryota</taxon>
        <taxon>Fungi</taxon>
        <taxon>Dikarya</taxon>
        <taxon>Ascomycota</taxon>
        <taxon>Pezizomycotina</taxon>
        <taxon>Dothideomycetes</taxon>
        <taxon>Dothideomycetidae</taxon>
        <taxon>Mycosphaerellales</taxon>
        <taxon>Teratosphaeriaceae</taxon>
        <taxon>Neohortaea</taxon>
    </lineage>
</organism>
<proteinExistence type="inferred from homology"/>
<dbReference type="SUPFAM" id="SSF51735">
    <property type="entry name" value="NAD(P)-binding Rossmann-fold domains"/>
    <property type="match status" value="1"/>
</dbReference>
<keyword evidence="2" id="KW-0560">Oxidoreductase</keyword>
<evidence type="ECO:0000313" key="4">
    <source>
        <dbReference type="Proteomes" id="UP000799767"/>
    </source>
</evidence>
<dbReference type="GeneID" id="54474788"/>
<dbReference type="Gene3D" id="3.40.50.720">
    <property type="entry name" value="NAD(P)-binding Rossmann-like Domain"/>
    <property type="match status" value="1"/>
</dbReference>
<dbReference type="InterPro" id="IPR002347">
    <property type="entry name" value="SDR_fam"/>
</dbReference>